<dbReference type="GO" id="GO:0046872">
    <property type="term" value="F:metal ion binding"/>
    <property type="evidence" value="ECO:0007669"/>
    <property type="project" value="UniProtKB-KW"/>
</dbReference>
<dbReference type="PANTHER" id="PTHR12743">
    <property type="entry name" value="CYTOCHROME C1 HEME LYASE"/>
    <property type="match status" value="1"/>
</dbReference>
<evidence type="ECO:0000256" key="10">
    <source>
        <dbReference type="ARBA" id="ARBA00023944"/>
    </source>
</evidence>
<protein>
    <recommendedName>
        <fullName evidence="11">Holocytochrome c-type synthase</fullName>
        <ecNumber evidence="11">4.4.1.17</ecNumber>
    </recommendedName>
</protein>
<keyword evidence="8 11" id="KW-0472">Membrane</keyword>
<evidence type="ECO:0000256" key="8">
    <source>
        <dbReference type="ARBA" id="ARBA00023136"/>
    </source>
</evidence>
<evidence type="ECO:0000256" key="2">
    <source>
        <dbReference type="ARBA" id="ARBA00007255"/>
    </source>
</evidence>
<dbReference type="WBParaSite" id="SCUD_0002336901-mRNA-1">
    <property type="protein sequence ID" value="SCUD_0002336901-mRNA-1"/>
    <property type="gene ID" value="SCUD_0002336901"/>
</dbReference>
<evidence type="ECO:0000256" key="3">
    <source>
        <dbReference type="ARBA" id="ARBA00022617"/>
    </source>
</evidence>
<reference evidence="14" key="1">
    <citation type="submission" date="2016-06" db="UniProtKB">
        <authorList>
            <consortium name="WormBaseParasite"/>
        </authorList>
    </citation>
    <scope>IDENTIFICATION</scope>
</reference>
<dbReference type="PANTHER" id="PTHR12743:SF0">
    <property type="entry name" value="HOLOCYTOCHROME C-TYPE SYNTHASE"/>
    <property type="match status" value="1"/>
</dbReference>
<comment type="subcellular location">
    <subcellularLocation>
        <location evidence="1 11">Mitochondrion inner membrane</location>
    </subcellularLocation>
</comment>
<reference evidence="12 13" key="2">
    <citation type="submission" date="2018-11" db="EMBL/GenBank/DDBJ databases">
        <authorList>
            <consortium name="Pathogen Informatics"/>
        </authorList>
    </citation>
    <scope>NUCLEOTIDE SEQUENCE [LARGE SCALE GENOMIC DNA]</scope>
    <source>
        <strain evidence="12">Dakar</strain>
        <strain evidence="13">Dakar, Senegal</strain>
    </source>
</reference>
<dbReference type="PROSITE" id="PS00821">
    <property type="entry name" value="CYTO_HEME_LYASE_1"/>
    <property type="match status" value="1"/>
</dbReference>
<sequence length="45" mass="5653">MLRKGWRWRDDDIRPEDMNNIIRIHNINNELAWREVLKWEALHAK</sequence>
<keyword evidence="9 11" id="KW-0456">Lyase</keyword>
<evidence type="ECO:0000256" key="11">
    <source>
        <dbReference type="RuleBase" id="RU363130"/>
    </source>
</evidence>
<dbReference type="GO" id="GO:0005743">
    <property type="term" value="C:mitochondrial inner membrane"/>
    <property type="evidence" value="ECO:0007669"/>
    <property type="project" value="UniProtKB-SubCell"/>
</dbReference>
<dbReference type="GO" id="GO:0004408">
    <property type="term" value="F:holocytochrome-c synthase activity"/>
    <property type="evidence" value="ECO:0007669"/>
    <property type="project" value="UniProtKB-EC"/>
</dbReference>
<evidence type="ECO:0000256" key="6">
    <source>
        <dbReference type="ARBA" id="ARBA00023004"/>
    </source>
</evidence>
<evidence type="ECO:0000256" key="1">
    <source>
        <dbReference type="ARBA" id="ARBA00004273"/>
    </source>
</evidence>
<dbReference type="InterPro" id="IPR000511">
    <property type="entry name" value="Holocyt_c/c1_synthase"/>
</dbReference>
<gene>
    <name evidence="12" type="ORF">SCUD_LOCUS23365</name>
</gene>
<keyword evidence="13" id="KW-1185">Reference proteome</keyword>
<dbReference type="STRING" id="6186.A0A183L7P6"/>
<evidence type="ECO:0000313" key="14">
    <source>
        <dbReference type="WBParaSite" id="SCUD_0002336901-mRNA-1"/>
    </source>
</evidence>
<keyword evidence="5 11" id="KW-0999">Mitochondrion inner membrane</keyword>
<comment type="catalytic activity">
    <reaction evidence="10">
        <text>holo-[cytochrome c] = apo-[cytochrome c] + heme b</text>
        <dbReference type="Rhea" id="RHEA:22648"/>
        <dbReference type="Rhea" id="RHEA-COMP:10725"/>
        <dbReference type="Rhea" id="RHEA-COMP:10726"/>
        <dbReference type="ChEBI" id="CHEBI:29950"/>
        <dbReference type="ChEBI" id="CHEBI:60344"/>
        <dbReference type="ChEBI" id="CHEBI:83739"/>
        <dbReference type="EC" id="4.4.1.17"/>
    </reaction>
    <physiologicalReaction direction="right-to-left" evidence="10">
        <dbReference type="Rhea" id="RHEA:22650"/>
    </physiologicalReaction>
</comment>
<keyword evidence="6 11" id="KW-0408">Iron</keyword>
<evidence type="ECO:0000256" key="9">
    <source>
        <dbReference type="ARBA" id="ARBA00023239"/>
    </source>
</evidence>
<keyword evidence="4 11" id="KW-0479">Metal-binding</keyword>
<dbReference type="EMBL" id="UZAK01054118">
    <property type="protein sequence ID" value="VDP82629.1"/>
    <property type="molecule type" value="Genomic_DNA"/>
</dbReference>
<keyword evidence="3 11" id="KW-0349">Heme</keyword>
<evidence type="ECO:0000313" key="12">
    <source>
        <dbReference type="EMBL" id="VDP82629.1"/>
    </source>
</evidence>
<dbReference type="EC" id="4.4.1.17" evidence="11"/>
<evidence type="ECO:0000313" key="13">
    <source>
        <dbReference type="Proteomes" id="UP000279833"/>
    </source>
</evidence>
<name>A0A183L7P6_9TREM</name>
<comment type="function">
    <text evidence="11">Lyase that catalyzes the covalent linking of the heme group to the cytochrome C apoprotein to produce the mature functional cytochrome.</text>
</comment>
<evidence type="ECO:0000256" key="5">
    <source>
        <dbReference type="ARBA" id="ARBA00022792"/>
    </source>
</evidence>
<proteinExistence type="inferred from homology"/>
<organism evidence="14">
    <name type="scientific">Schistosoma curassoni</name>
    <dbReference type="NCBI Taxonomy" id="6186"/>
    <lineage>
        <taxon>Eukaryota</taxon>
        <taxon>Metazoa</taxon>
        <taxon>Spiralia</taxon>
        <taxon>Lophotrochozoa</taxon>
        <taxon>Platyhelminthes</taxon>
        <taxon>Trematoda</taxon>
        <taxon>Digenea</taxon>
        <taxon>Strigeidida</taxon>
        <taxon>Schistosomatoidea</taxon>
        <taxon>Schistosomatidae</taxon>
        <taxon>Schistosoma</taxon>
    </lineage>
</organism>
<keyword evidence="7 11" id="KW-0496">Mitochondrion</keyword>
<dbReference type="AlphaFoldDB" id="A0A183L7P6"/>
<dbReference type="Proteomes" id="UP000279833">
    <property type="component" value="Unassembled WGS sequence"/>
</dbReference>
<accession>A0A183L7P6</accession>
<evidence type="ECO:0000256" key="7">
    <source>
        <dbReference type="ARBA" id="ARBA00023128"/>
    </source>
</evidence>
<comment type="similarity">
    <text evidence="2 11">Belongs to the cytochrome c-type heme lyase family.</text>
</comment>
<dbReference type="Pfam" id="PF01265">
    <property type="entry name" value="Cyto_heme_lyase"/>
    <property type="match status" value="1"/>
</dbReference>
<evidence type="ECO:0000256" key="4">
    <source>
        <dbReference type="ARBA" id="ARBA00022723"/>
    </source>
</evidence>